<feature type="transmembrane region" description="Helical" evidence="2">
    <location>
        <begin position="12"/>
        <end position="34"/>
    </location>
</feature>
<keyword evidence="2" id="KW-0472">Membrane</keyword>
<organism evidence="3 4">
    <name type="scientific">Mesonia maritima</name>
    <dbReference type="NCBI Taxonomy" id="1793873"/>
    <lineage>
        <taxon>Bacteria</taxon>
        <taxon>Pseudomonadati</taxon>
        <taxon>Bacteroidota</taxon>
        <taxon>Flavobacteriia</taxon>
        <taxon>Flavobacteriales</taxon>
        <taxon>Flavobacteriaceae</taxon>
        <taxon>Mesonia</taxon>
    </lineage>
</organism>
<proteinExistence type="predicted"/>
<dbReference type="Proteomes" id="UP001257659">
    <property type="component" value="Unassembled WGS sequence"/>
</dbReference>
<gene>
    <name evidence="3" type="ORF">GGR31_001263</name>
</gene>
<keyword evidence="2" id="KW-1133">Transmembrane helix</keyword>
<name>A0ABU1K828_9FLAO</name>
<sequence>MNNKKDFWEKLKSISVMIASIFVPLAVILIGNWYSSALKESEIQVRYVELAVDILKENPSDNKSNMRGWAVDLINSYSEIKIDEQTRNELLKAPLFKEIDDFIIEEYAPYIVGYVIERPDVLNDFKNTINSGNNEAIKQMFSELVIAAYNQIEQKKKELKGLDKKKENTKSKTEIENILKK</sequence>
<dbReference type="RefSeq" id="WP_309727528.1">
    <property type="nucleotide sequence ID" value="NZ_JAVDQA010000002.1"/>
</dbReference>
<accession>A0ABU1K828</accession>
<protein>
    <submittedName>
        <fullName evidence="3">Uncharacterized protein</fullName>
    </submittedName>
</protein>
<feature type="region of interest" description="Disordered" evidence="1">
    <location>
        <begin position="162"/>
        <end position="181"/>
    </location>
</feature>
<comment type="caution">
    <text evidence="3">The sequence shown here is derived from an EMBL/GenBank/DDBJ whole genome shotgun (WGS) entry which is preliminary data.</text>
</comment>
<evidence type="ECO:0000256" key="2">
    <source>
        <dbReference type="SAM" id="Phobius"/>
    </source>
</evidence>
<evidence type="ECO:0000256" key="1">
    <source>
        <dbReference type="SAM" id="MobiDB-lite"/>
    </source>
</evidence>
<dbReference type="EMBL" id="JAVDQA010000002">
    <property type="protein sequence ID" value="MDR6300632.1"/>
    <property type="molecule type" value="Genomic_DNA"/>
</dbReference>
<evidence type="ECO:0000313" key="3">
    <source>
        <dbReference type="EMBL" id="MDR6300632.1"/>
    </source>
</evidence>
<reference evidence="3 4" key="1">
    <citation type="submission" date="2023-07" db="EMBL/GenBank/DDBJ databases">
        <title>Genomic Encyclopedia of Type Strains, Phase IV (KMG-IV): sequencing the most valuable type-strain genomes for metagenomic binning, comparative biology and taxonomic classification.</title>
        <authorList>
            <person name="Goeker M."/>
        </authorList>
    </citation>
    <scope>NUCLEOTIDE SEQUENCE [LARGE SCALE GENOMIC DNA]</scope>
    <source>
        <strain evidence="3 4">DSM 102814</strain>
    </source>
</reference>
<keyword evidence="2" id="KW-0812">Transmembrane</keyword>
<keyword evidence="4" id="KW-1185">Reference proteome</keyword>
<evidence type="ECO:0000313" key="4">
    <source>
        <dbReference type="Proteomes" id="UP001257659"/>
    </source>
</evidence>